<keyword evidence="2 3" id="KW-0450">Lipoyl</keyword>
<dbReference type="NCBIfam" id="TIGR00527">
    <property type="entry name" value="gcvH"/>
    <property type="match status" value="1"/>
</dbReference>
<dbReference type="EMBL" id="LT550653">
    <property type="protein sequence ID" value="SAL96093.1"/>
    <property type="molecule type" value="Genomic_DNA"/>
</dbReference>
<dbReference type="Pfam" id="PF01597">
    <property type="entry name" value="GCV_H"/>
    <property type="match status" value="1"/>
</dbReference>
<dbReference type="PROSITE" id="PS50968">
    <property type="entry name" value="BIOTINYL_LIPOYL"/>
    <property type="match status" value="1"/>
</dbReference>
<dbReference type="InterPro" id="IPR011053">
    <property type="entry name" value="Single_hybrid_motif"/>
</dbReference>
<accession>A0A163IYF8</accession>
<comment type="cofactor">
    <cofactor evidence="4">
        <name>(R)-lipoate</name>
        <dbReference type="ChEBI" id="CHEBI:83088"/>
    </cofactor>
    <text evidence="4">Binds 1 lipoyl cofactor covalently.</text>
</comment>
<comment type="function">
    <text evidence="4">The H protein shuttles the methylamine group of glycine from the P protein to the T protein.</text>
</comment>
<dbReference type="InParanoid" id="A0A163IYF8"/>
<dbReference type="CDD" id="cd06848">
    <property type="entry name" value="GCS_H"/>
    <property type="match status" value="1"/>
</dbReference>
<dbReference type="OMA" id="GPCLPWP"/>
<dbReference type="GO" id="GO:0019464">
    <property type="term" value="P:glycine decarboxylation via glycine cleavage system"/>
    <property type="evidence" value="ECO:0007669"/>
    <property type="project" value="UniProtKB-UniRule"/>
</dbReference>
<comment type="subcellular location">
    <subcellularLocation>
        <location evidence="4">Mitochondrion</location>
    </subcellularLocation>
</comment>
<comment type="similarity">
    <text evidence="1 4">Belongs to the GcvH family.</text>
</comment>
<dbReference type="STRING" id="4829.A0A163IYF8"/>
<protein>
    <recommendedName>
        <fullName evidence="4">Glycine cleavage system H protein</fullName>
    </recommendedName>
</protein>
<keyword evidence="4" id="KW-0809">Transit peptide</keyword>
<dbReference type="NCBIfam" id="NF002270">
    <property type="entry name" value="PRK01202.1"/>
    <property type="match status" value="1"/>
</dbReference>
<sequence length="160" mass="17624">MSIRLLASRTNFLASISKATSQPALRCYATKKYTPHHQWISLDKRVGTVGITNHAQEALGEVSVVLLPEVGMETEIDGEMGYIESVKANCDIYSPVSGKVTAINGILTDEPGLVNESPEKEGWLYKLEVAEEADAEIANLMDAEAYHEFCISKEEENKSF</sequence>
<dbReference type="PANTHER" id="PTHR11715:SF3">
    <property type="entry name" value="GLYCINE CLEAVAGE SYSTEM H PROTEIN-RELATED"/>
    <property type="match status" value="1"/>
</dbReference>
<reference evidence="6" key="1">
    <citation type="submission" date="2016-04" db="EMBL/GenBank/DDBJ databases">
        <authorList>
            <person name="Evans L.H."/>
            <person name="Alamgir A."/>
            <person name="Owens N."/>
            <person name="Weber N.D."/>
            <person name="Virtaneva K."/>
            <person name="Barbian K."/>
            <person name="Babar A."/>
            <person name="Rosenke K."/>
        </authorList>
    </citation>
    <scope>NUCLEOTIDE SEQUENCE [LARGE SCALE GENOMIC DNA]</scope>
    <source>
        <strain evidence="6">CBS 101.48</strain>
    </source>
</reference>
<evidence type="ECO:0000256" key="4">
    <source>
        <dbReference type="RuleBase" id="RU364055"/>
    </source>
</evidence>
<gene>
    <name evidence="6" type="primary">ABSGL_01461.1 scaffold 1580</name>
</gene>
<evidence type="ECO:0000256" key="2">
    <source>
        <dbReference type="ARBA" id="ARBA00022823"/>
    </source>
</evidence>
<dbReference type="OrthoDB" id="10264154at2759"/>
<proteinExistence type="inferred from homology"/>
<dbReference type="AlphaFoldDB" id="A0A163IYF8"/>
<dbReference type="InterPro" id="IPR033753">
    <property type="entry name" value="GCV_H/Fam206"/>
</dbReference>
<keyword evidence="4" id="KW-0496">Mitochondrion</keyword>
<dbReference type="PANTHER" id="PTHR11715">
    <property type="entry name" value="GLYCINE CLEAVAGE SYSTEM H PROTEIN"/>
    <property type="match status" value="1"/>
</dbReference>
<evidence type="ECO:0000313" key="7">
    <source>
        <dbReference type="Proteomes" id="UP000078561"/>
    </source>
</evidence>
<evidence type="ECO:0000313" key="6">
    <source>
        <dbReference type="EMBL" id="SAL96093.1"/>
    </source>
</evidence>
<comment type="subunit">
    <text evidence="4">The glycine cleavage system is composed of four proteins: P, T, L and H.</text>
</comment>
<feature type="domain" description="Lipoyl-binding" evidence="5">
    <location>
        <begin position="46"/>
        <end position="128"/>
    </location>
</feature>
<keyword evidence="7" id="KW-1185">Reference proteome</keyword>
<dbReference type="InterPro" id="IPR000089">
    <property type="entry name" value="Biotin_lipoyl"/>
</dbReference>
<dbReference type="InterPro" id="IPR017453">
    <property type="entry name" value="GCV_H_sub"/>
</dbReference>
<evidence type="ECO:0000256" key="3">
    <source>
        <dbReference type="PIRSR" id="PIRSR617453-50"/>
    </source>
</evidence>
<dbReference type="GO" id="GO:0009249">
    <property type="term" value="P:protein lipoylation"/>
    <property type="evidence" value="ECO:0007669"/>
    <property type="project" value="TreeGrafter"/>
</dbReference>
<name>A0A163IYF8_ABSGL</name>
<dbReference type="Proteomes" id="UP000078561">
    <property type="component" value="Unassembled WGS sequence"/>
</dbReference>
<evidence type="ECO:0000256" key="1">
    <source>
        <dbReference type="ARBA" id="ARBA00009249"/>
    </source>
</evidence>
<dbReference type="GO" id="GO:0005960">
    <property type="term" value="C:glycine cleavage complex"/>
    <property type="evidence" value="ECO:0007669"/>
    <property type="project" value="UniProtKB-UniRule"/>
</dbReference>
<organism evidence="6">
    <name type="scientific">Absidia glauca</name>
    <name type="common">Pin mould</name>
    <dbReference type="NCBI Taxonomy" id="4829"/>
    <lineage>
        <taxon>Eukaryota</taxon>
        <taxon>Fungi</taxon>
        <taxon>Fungi incertae sedis</taxon>
        <taxon>Mucoromycota</taxon>
        <taxon>Mucoromycotina</taxon>
        <taxon>Mucoromycetes</taxon>
        <taxon>Mucorales</taxon>
        <taxon>Cunninghamellaceae</taxon>
        <taxon>Absidia</taxon>
    </lineage>
</organism>
<evidence type="ECO:0000259" key="5">
    <source>
        <dbReference type="PROSITE" id="PS50968"/>
    </source>
</evidence>
<dbReference type="Gene3D" id="2.40.50.100">
    <property type="match status" value="1"/>
</dbReference>
<dbReference type="GO" id="GO:0005739">
    <property type="term" value="C:mitochondrion"/>
    <property type="evidence" value="ECO:0007669"/>
    <property type="project" value="UniProtKB-SubCell"/>
</dbReference>
<feature type="modified residue" description="N6-lipoyllysine" evidence="3">
    <location>
        <position position="87"/>
    </location>
</feature>
<dbReference type="InterPro" id="IPR002930">
    <property type="entry name" value="GCV_H"/>
</dbReference>
<dbReference type="SUPFAM" id="SSF51230">
    <property type="entry name" value="Single hybrid motif"/>
    <property type="match status" value="1"/>
</dbReference>